<feature type="region of interest" description="Disordered" evidence="1">
    <location>
        <begin position="149"/>
        <end position="203"/>
    </location>
</feature>
<dbReference type="InterPro" id="IPR025194">
    <property type="entry name" value="RodZ-like_C"/>
</dbReference>
<evidence type="ECO:0000313" key="4">
    <source>
        <dbReference type="EMBL" id="MBC1934991.1"/>
    </source>
</evidence>
<evidence type="ECO:0000313" key="5">
    <source>
        <dbReference type="Proteomes" id="UP000535908"/>
    </source>
</evidence>
<feature type="compositionally biased region" description="Low complexity" evidence="1">
    <location>
        <begin position="299"/>
        <end position="318"/>
    </location>
</feature>
<sequence>MTELGEKLKNARRTKGLSLDDLQQITKIQKRYLVAIEEGNYAVMPGKFYARAFIKQYAEAVDLNSEELFQEFENEVPATSQEAVVNEQMTRAQQRRAPLAASQPGNDNPNTTHSVFGLVPKILIALFIVVIGFVIWYFAIYNAGGSGDEVKNTSSNDSAVKVDDSTKGTDTKKDTTKKDEPKKDTTTETEKKDEPKKTEIKADTSGNATTYTVSNADKLSLTFTLSGGESWIQVTDDAGSSIFGGIIADGETKTFDLASSKSAKVTVGNATPVAMKINDQAAELAKDSITQKLTINLATSTDTGTTDSNSDSSDSSAQ</sequence>
<accession>A0A7X1CNJ9</accession>
<dbReference type="AlphaFoldDB" id="A0A7X1CNJ9"/>
<dbReference type="RefSeq" id="WP_185525260.1">
    <property type="nucleotide sequence ID" value="NZ_JAARWN010000001.1"/>
</dbReference>
<name>A0A7X1CNJ9_9LIST</name>
<dbReference type="EMBL" id="JAARWN010000001">
    <property type="protein sequence ID" value="MBC1934991.1"/>
    <property type="molecule type" value="Genomic_DNA"/>
</dbReference>
<dbReference type="SUPFAM" id="SSF47413">
    <property type="entry name" value="lambda repressor-like DNA-binding domains"/>
    <property type="match status" value="1"/>
</dbReference>
<dbReference type="CDD" id="cd00093">
    <property type="entry name" value="HTH_XRE"/>
    <property type="match status" value="1"/>
</dbReference>
<dbReference type="Pfam" id="PF13413">
    <property type="entry name" value="HTH_25"/>
    <property type="match status" value="1"/>
</dbReference>
<feature type="region of interest" description="Disordered" evidence="1">
    <location>
        <begin position="298"/>
        <end position="318"/>
    </location>
</feature>
<evidence type="ECO:0000256" key="1">
    <source>
        <dbReference type="SAM" id="MobiDB-lite"/>
    </source>
</evidence>
<keyword evidence="2" id="KW-0812">Transmembrane</keyword>
<dbReference type="Gene3D" id="1.10.260.40">
    <property type="entry name" value="lambda repressor-like DNA-binding domains"/>
    <property type="match status" value="1"/>
</dbReference>
<dbReference type="Pfam" id="PF13464">
    <property type="entry name" value="RodZ_C"/>
    <property type="match status" value="1"/>
</dbReference>
<evidence type="ECO:0000259" key="3">
    <source>
        <dbReference type="Pfam" id="PF13464"/>
    </source>
</evidence>
<gene>
    <name evidence="4" type="ORF">HCA69_01345</name>
</gene>
<dbReference type="InterPro" id="IPR001387">
    <property type="entry name" value="Cro/C1-type_HTH"/>
</dbReference>
<dbReference type="PANTHER" id="PTHR34475:SF1">
    <property type="entry name" value="CYTOSKELETON PROTEIN RODZ"/>
    <property type="match status" value="1"/>
</dbReference>
<proteinExistence type="predicted"/>
<protein>
    <submittedName>
        <fullName evidence="4">Helix-turn-helix domain-containing protein</fullName>
    </submittedName>
</protein>
<feature type="domain" description="Cytoskeleton protein RodZ-like C-terminal" evidence="3">
    <location>
        <begin position="228"/>
        <end position="286"/>
    </location>
</feature>
<keyword evidence="2" id="KW-0472">Membrane</keyword>
<dbReference type="GO" id="GO:0003677">
    <property type="term" value="F:DNA binding"/>
    <property type="evidence" value="ECO:0007669"/>
    <property type="project" value="InterPro"/>
</dbReference>
<keyword evidence="2" id="KW-1133">Transmembrane helix</keyword>
<dbReference type="InterPro" id="IPR010982">
    <property type="entry name" value="Lambda_DNA-bd_dom_sf"/>
</dbReference>
<feature type="compositionally biased region" description="Basic and acidic residues" evidence="1">
    <location>
        <begin position="160"/>
        <end position="202"/>
    </location>
</feature>
<feature type="transmembrane region" description="Helical" evidence="2">
    <location>
        <begin position="122"/>
        <end position="141"/>
    </location>
</feature>
<dbReference type="Proteomes" id="UP000535908">
    <property type="component" value="Unassembled WGS sequence"/>
</dbReference>
<comment type="caution">
    <text evidence="4">The sequence shown here is derived from an EMBL/GenBank/DDBJ whole genome shotgun (WGS) entry which is preliminary data.</text>
</comment>
<dbReference type="InterPro" id="IPR050400">
    <property type="entry name" value="Bact_Cytoskel_RodZ"/>
</dbReference>
<feature type="region of interest" description="Disordered" evidence="1">
    <location>
        <begin position="89"/>
        <end position="108"/>
    </location>
</feature>
<organism evidence="4 5">
    <name type="scientific">Listeria grandensis</name>
    <dbReference type="NCBI Taxonomy" id="1494963"/>
    <lineage>
        <taxon>Bacteria</taxon>
        <taxon>Bacillati</taxon>
        <taxon>Bacillota</taxon>
        <taxon>Bacilli</taxon>
        <taxon>Bacillales</taxon>
        <taxon>Listeriaceae</taxon>
        <taxon>Listeria</taxon>
    </lineage>
</organism>
<evidence type="ECO:0000256" key="2">
    <source>
        <dbReference type="SAM" id="Phobius"/>
    </source>
</evidence>
<reference evidence="4 5" key="1">
    <citation type="submission" date="2020-03" db="EMBL/GenBank/DDBJ databases">
        <title>Soil Listeria distribution.</title>
        <authorList>
            <person name="Liao J."/>
            <person name="Wiedmann M."/>
        </authorList>
    </citation>
    <scope>NUCLEOTIDE SEQUENCE [LARGE SCALE GENOMIC DNA]</scope>
    <source>
        <strain evidence="4 5">FSL L7-0741</strain>
    </source>
</reference>
<dbReference type="PANTHER" id="PTHR34475">
    <property type="match status" value="1"/>
</dbReference>